<comment type="subunit">
    <text evidence="3">Component of the EKC/KEOPS complex composed of at least BUD32, CGI121, GON7, KAE1 and PCC1; the whole complex dimerizes.</text>
</comment>
<keyword evidence="8" id="KW-0560">Oxidoreductase</keyword>
<reference evidence="16" key="1">
    <citation type="submission" date="2023-08" db="EMBL/GenBank/DDBJ databases">
        <title>Black Yeasts Isolated from many extreme environments.</title>
        <authorList>
            <person name="Coleine C."/>
            <person name="Stajich J.E."/>
            <person name="Selbmann L."/>
        </authorList>
    </citation>
    <scope>NUCLEOTIDE SEQUENCE</scope>
    <source>
        <strain evidence="16">CCFEE 5810</strain>
    </source>
</reference>
<protein>
    <recommendedName>
        <fullName evidence="6">EKC/KEOPS complex subunit BUD32</fullName>
        <ecNumber evidence="4">2.7.11.1</ecNumber>
    </recommendedName>
    <alternativeName>
        <fullName evidence="10 11">Atypical Serine/threonine protein kinase BUD32</fullName>
    </alternativeName>
    <alternativeName>
        <fullName evidence="5">EKC/KEOPS complex subunit bud32</fullName>
    </alternativeName>
</protein>
<feature type="chain" id="PRO_5042979873" description="EKC/KEOPS complex subunit BUD32" evidence="14">
    <location>
        <begin position="23"/>
        <end position="1249"/>
    </location>
</feature>
<evidence type="ECO:0000256" key="6">
    <source>
        <dbReference type="ARBA" id="ARBA00019973"/>
    </source>
</evidence>
<dbReference type="InterPro" id="IPR000719">
    <property type="entry name" value="Prot_kinase_dom"/>
</dbReference>
<dbReference type="InterPro" id="IPR008922">
    <property type="entry name" value="Di-copper_centre_dom_sf"/>
</dbReference>
<evidence type="ECO:0000256" key="8">
    <source>
        <dbReference type="ARBA" id="ARBA00023002"/>
    </source>
</evidence>
<dbReference type="InterPro" id="IPR011009">
    <property type="entry name" value="Kinase-like_dom_sf"/>
</dbReference>
<dbReference type="Pfam" id="PF18132">
    <property type="entry name" value="Tyrosinase_C"/>
    <property type="match status" value="1"/>
</dbReference>
<dbReference type="EMBL" id="JAVRQU010000004">
    <property type="protein sequence ID" value="KAK5704351.1"/>
    <property type="molecule type" value="Genomic_DNA"/>
</dbReference>
<evidence type="ECO:0000256" key="13">
    <source>
        <dbReference type="ARBA" id="ARBA00048679"/>
    </source>
</evidence>
<dbReference type="Gene3D" id="3.40.50.720">
    <property type="entry name" value="NAD(P)-binding Rossmann-like Domain"/>
    <property type="match status" value="1"/>
</dbReference>
<dbReference type="AlphaFoldDB" id="A0AAN7ZPW7"/>
<proteinExistence type="predicted"/>
<evidence type="ECO:0000256" key="2">
    <source>
        <dbReference type="ARBA" id="ARBA00003747"/>
    </source>
</evidence>
<comment type="function">
    <text evidence="2">Component of the EKC/KEOPS complex that is required for the formation of a threonylcarbamoyl group on adenosine at position 37 (t(6)A37) in tRNAs that read codons beginning with adenine. The complex is probably involved in the transfer of the threonylcarbamoyl moiety of threonylcarbamoyl-AMP (TC-AMP) to the N6 group of A37. BUD32 has ATPase activity in the context of the EKC/KEOPS complex and likely plays a supporting role to the catalytic subunit KAE1. The EKC/KEOPS complex also promotes both telomere uncapping and telomere elongation. The complex is required for efficient recruitment of transcriptional coactivators.</text>
</comment>
<dbReference type="EC" id="2.7.11.1" evidence="4"/>
<sequence>MRLSRSLLPACTLLQSVPFAIALPFSPLQPEDLIEFPLERRQSSVTVVSGIQTFGVQPRLEIRQLEQNVPDQWNIYLLGLARMQAMNQSDKLSYYQIAGESDLVNEIITITDLSSQAYMADHTHPGMAPAQRQAPYLALFEQTLYQHIVAAVNEFPAGAIRQRYASAALSWRLPYWDWAAVPPAGQSVYPTSVTSPNITVTMPNGTMSIPNPLYSYRFHQVSHDDFYFDPFASWNQTMRFPTNWTSSATVQDNLIGPILDNNRVSFQDRLYNLLTYYNNFTEFGNEAWMGPGVSNKDSLESLHDAIHSITGGSGHMTYLDYSAFDPLFWLHHVMIDRSFALWQAINNDSYVQPMATVDQTFTMANGQVINVDSPLEPFHSNAAGDYWTSNSARSIRKLGYTYRDIGDGSVSTVKAAVNRIYGSSAGSSGLSGRAVDLHQPLEREVPGASDPNVQAPAEVTNGKYQEYIANIVSQKFAMNGSYAIYVFMGDFSDDPAEWSMSPNLVGTHGVFAALSAVDATSKSNMLRRQMDSTIQVTGTLPLTSMLLAKVQSGELPCMDIPTVTAYLNENLHWRAGAFDGSRIPLEDIGDLTITVVSAEVEPASATDQFPTWGDFSVLTSITKGKPDDNEQYADIEHYYSWRRQDQAKNETMHLRFVFRSPGTRNMGDAGVPNRAIRHVLILGDNRIADAIVDALAAAGFNTHQLIPTRASSTAKGSTAVHKSDSSPEALIKICQETRPDLVISTSGGGSYASQKEIIDAVMSAGITCFMPAEFGHDSLNERLQQRLPPLEEHARIINYLEGLATEERLEWVSVATGSLLDHGLWSGNLGFDLKWQSATLHGRGSERFAASSTPWVGRVVVAAVAQWDKVKNQYLYAAALVTTADEVLGCLEQSTGQQWEAGRGDVEDCVREAERRTERGFPDAAMFLMERSVLYDEDLDAVGPFVTQDAKKMLRLVPENVADIVASAVHQHEHHATAKTVDGGGVLTNGAPKHTLVNKGRFLAVGASCYAQLMPDGNVVKLPWPPEEDICRLDLKMEAWVYSELHTAYGDHIRFVPFISFEEKESELVLEYMPNGALREYMKEHNSEISRWQRLRWISAAVEGLEMLHALNIIHCDFSPKNFLLDADLELKLADFGCCAVVGKDSTGCGSCRFYPPKDWKIRPLPLPTLQDDLFALGSSIYHIMTGHRPYDDVPSDHVPCLVGLRQLPDLCGVDMRDIIQDCWLLKAESAHAVRQRVDSWIFGHERDQ</sequence>
<evidence type="ECO:0000256" key="12">
    <source>
        <dbReference type="ARBA" id="ARBA00047899"/>
    </source>
</evidence>
<dbReference type="Gene3D" id="2.60.310.20">
    <property type="match status" value="1"/>
</dbReference>
<comment type="caution">
    <text evidence="16">The sequence shown here is derived from an EMBL/GenBank/DDBJ whole genome shotgun (WGS) entry which is preliminary data.</text>
</comment>
<comment type="catalytic activity">
    <reaction evidence="12">
        <text>L-threonyl-[protein] + ATP = O-phospho-L-threonyl-[protein] + ADP + H(+)</text>
        <dbReference type="Rhea" id="RHEA:46608"/>
        <dbReference type="Rhea" id="RHEA-COMP:11060"/>
        <dbReference type="Rhea" id="RHEA-COMP:11605"/>
        <dbReference type="ChEBI" id="CHEBI:15378"/>
        <dbReference type="ChEBI" id="CHEBI:30013"/>
        <dbReference type="ChEBI" id="CHEBI:30616"/>
        <dbReference type="ChEBI" id="CHEBI:61977"/>
        <dbReference type="ChEBI" id="CHEBI:456216"/>
        <dbReference type="EC" id="2.7.11.1"/>
    </reaction>
</comment>
<dbReference type="InterPro" id="IPR036291">
    <property type="entry name" value="NAD(P)-bd_dom_sf"/>
</dbReference>
<evidence type="ECO:0000256" key="1">
    <source>
        <dbReference type="ARBA" id="ARBA00001973"/>
    </source>
</evidence>
<dbReference type="Gene3D" id="1.10.510.10">
    <property type="entry name" value="Transferase(Phosphotransferase) domain 1"/>
    <property type="match status" value="1"/>
</dbReference>
<dbReference type="InterPro" id="IPR041640">
    <property type="entry name" value="Tyrosinase_C"/>
</dbReference>
<dbReference type="Gene3D" id="3.90.25.10">
    <property type="entry name" value="UDP-galactose 4-epimerase, domain 1"/>
    <property type="match status" value="1"/>
</dbReference>
<dbReference type="Pfam" id="PF00264">
    <property type="entry name" value="Tyrosinase"/>
    <property type="match status" value="1"/>
</dbReference>
<dbReference type="PANTHER" id="PTHR47706">
    <property type="entry name" value="NMRA-LIKE FAMILY PROTEIN"/>
    <property type="match status" value="1"/>
</dbReference>
<gene>
    <name evidence="16" type="ORF">LTR97_003369</name>
</gene>
<feature type="domain" description="Protein kinase" evidence="15">
    <location>
        <begin position="991"/>
        <end position="1242"/>
    </location>
</feature>
<comment type="cofactor">
    <cofactor evidence="1">
        <name>Cu(2+)</name>
        <dbReference type="ChEBI" id="CHEBI:29036"/>
    </cofactor>
</comment>
<dbReference type="Proteomes" id="UP001310594">
    <property type="component" value="Unassembled WGS sequence"/>
</dbReference>
<dbReference type="GO" id="GO:0004674">
    <property type="term" value="F:protein serine/threonine kinase activity"/>
    <property type="evidence" value="ECO:0007669"/>
    <property type="project" value="UniProtKB-EC"/>
</dbReference>
<dbReference type="SUPFAM" id="SSF48056">
    <property type="entry name" value="Di-copper centre-containing domain"/>
    <property type="match status" value="1"/>
</dbReference>
<dbReference type="PROSITE" id="PS00498">
    <property type="entry name" value="TYROSINASE_2"/>
    <property type="match status" value="1"/>
</dbReference>
<comment type="catalytic activity">
    <reaction evidence="13">
        <text>L-seryl-[protein] + ATP = O-phospho-L-seryl-[protein] + ADP + H(+)</text>
        <dbReference type="Rhea" id="RHEA:17989"/>
        <dbReference type="Rhea" id="RHEA-COMP:9863"/>
        <dbReference type="Rhea" id="RHEA-COMP:11604"/>
        <dbReference type="ChEBI" id="CHEBI:15378"/>
        <dbReference type="ChEBI" id="CHEBI:29999"/>
        <dbReference type="ChEBI" id="CHEBI:30616"/>
        <dbReference type="ChEBI" id="CHEBI:83421"/>
        <dbReference type="ChEBI" id="CHEBI:456216"/>
        <dbReference type="EC" id="2.7.11.1"/>
    </reaction>
</comment>
<evidence type="ECO:0000256" key="11">
    <source>
        <dbReference type="ARBA" id="ARBA00033194"/>
    </source>
</evidence>
<evidence type="ECO:0000259" key="15">
    <source>
        <dbReference type="PROSITE" id="PS50011"/>
    </source>
</evidence>
<feature type="signal peptide" evidence="14">
    <location>
        <begin position="1"/>
        <end position="22"/>
    </location>
</feature>
<dbReference type="PROSITE" id="PS50011">
    <property type="entry name" value="PROTEIN_KINASE_DOM"/>
    <property type="match status" value="1"/>
</dbReference>
<dbReference type="PROSITE" id="PS00109">
    <property type="entry name" value="PROTEIN_KINASE_TYR"/>
    <property type="match status" value="1"/>
</dbReference>
<dbReference type="GO" id="GO:0004497">
    <property type="term" value="F:monooxygenase activity"/>
    <property type="evidence" value="ECO:0007669"/>
    <property type="project" value="UniProtKB-KW"/>
</dbReference>
<dbReference type="InterPro" id="IPR051609">
    <property type="entry name" value="NmrA/Isoflavone_reductase-like"/>
</dbReference>
<evidence type="ECO:0000256" key="7">
    <source>
        <dbReference type="ARBA" id="ARBA00022857"/>
    </source>
</evidence>
<keyword evidence="9" id="KW-0503">Monooxygenase</keyword>
<evidence type="ECO:0000256" key="3">
    <source>
        <dbReference type="ARBA" id="ARBA00011534"/>
    </source>
</evidence>
<evidence type="ECO:0000256" key="14">
    <source>
        <dbReference type="SAM" id="SignalP"/>
    </source>
</evidence>
<name>A0AAN7ZPW7_9PEZI</name>
<evidence type="ECO:0000256" key="4">
    <source>
        <dbReference type="ARBA" id="ARBA00012513"/>
    </source>
</evidence>
<dbReference type="SUPFAM" id="SSF51735">
    <property type="entry name" value="NAD(P)-binding Rossmann-fold domains"/>
    <property type="match status" value="1"/>
</dbReference>
<accession>A0AAN7ZPW7</accession>
<evidence type="ECO:0000256" key="5">
    <source>
        <dbReference type="ARBA" id="ARBA00013948"/>
    </source>
</evidence>
<organism evidence="16 17">
    <name type="scientific">Elasticomyces elasticus</name>
    <dbReference type="NCBI Taxonomy" id="574655"/>
    <lineage>
        <taxon>Eukaryota</taxon>
        <taxon>Fungi</taxon>
        <taxon>Dikarya</taxon>
        <taxon>Ascomycota</taxon>
        <taxon>Pezizomycotina</taxon>
        <taxon>Dothideomycetes</taxon>
        <taxon>Dothideomycetidae</taxon>
        <taxon>Mycosphaerellales</taxon>
        <taxon>Teratosphaeriaceae</taxon>
        <taxon>Elasticomyces</taxon>
    </lineage>
</organism>
<evidence type="ECO:0000313" key="17">
    <source>
        <dbReference type="Proteomes" id="UP001310594"/>
    </source>
</evidence>
<dbReference type="Gene3D" id="1.10.1280.10">
    <property type="entry name" value="Di-copper center containing domain from catechol oxidase"/>
    <property type="match status" value="1"/>
</dbReference>
<evidence type="ECO:0000313" key="16">
    <source>
        <dbReference type="EMBL" id="KAK5704351.1"/>
    </source>
</evidence>
<dbReference type="InterPro" id="IPR002227">
    <property type="entry name" value="Tyrosinase_Cu-bd"/>
</dbReference>
<evidence type="ECO:0000256" key="10">
    <source>
        <dbReference type="ARBA" id="ARBA00030980"/>
    </source>
</evidence>
<dbReference type="Pfam" id="PF00069">
    <property type="entry name" value="Pkinase"/>
    <property type="match status" value="1"/>
</dbReference>
<keyword evidence="14" id="KW-0732">Signal</keyword>
<dbReference type="PRINTS" id="PR00092">
    <property type="entry name" value="TYROSINASE"/>
</dbReference>
<evidence type="ECO:0000256" key="9">
    <source>
        <dbReference type="ARBA" id="ARBA00023033"/>
    </source>
</evidence>
<dbReference type="GO" id="GO:0005524">
    <property type="term" value="F:ATP binding"/>
    <property type="evidence" value="ECO:0007669"/>
    <property type="project" value="InterPro"/>
</dbReference>
<dbReference type="PANTHER" id="PTHR47706:SF10">
    <property type="entry name" value="NMRA-LIKE DOMAIN-CONTAINING PROTEIN"/>
    <property type="match status" value="1"/>
</dbReference>
<keyword evidence="7" id="KW-0521">NADP</keyword>
<dbReference type="InterPro" id="IPR008266">
    <property type="entry name" value="Tyr_kinase_AS"/>
</dbReference>
<dbReference type="SUPFAM" id="SSF56112">
    <property type="entry name" value="Protein kinase-like (PK-like)"/>
    <property type="match status" value="1"/>
</dbReference>